<dbReference type="InterPro" id="IPR011009">
    <property type="entry name" value="Kinase-like_dom_sf"/>
</dbReference>
<reference evidence="12 13" key="1">
    <citation type="submission" date="2019-07" db="EMBL/GenBank/DDBJ databases">
        <title>Genome assembly of two rare yeast pathogens: Diutina rugosa and Trichomonascus ciferrii.</title>
        <authorList>
            <person name="Mixao V."/>
            <person name="Saus E."/>
            <person name="Hansen A."/>
            <person name="Lass-Flor C."/>
            <person name="Gabaldon T."/>
        </authorList>
    </citation>
    <scope>NUCLEOTIDE SEQUENCE [LARGE SCALE GENOMIC DNA]</scope>
    <source>
        <strain evidence="12 13">CBS 613</strain>
    </source>
</reference>
<dbReference type="PANTHER" id="PTHR24343:SF137">
    <property type="entry name" value="SERINE_THREONINE-PROTEIN KINASE HRK1"/>
    <property type="match status" value="1"/>
</dbReference>
<dbReference type="GO" id="GO:0004674">
    <property type="term" value="F:protein serine/threonine kinase activity"/>
    <property type="evidence" value="ECO:0007669"/>
    <property type="project" value="UniProtKB-KW"/>
</dbReference>
<keyword evidence="13" id="KW-1185">Reference proteome</keyword>
<dbReference type="SUPFAM" id="SSF56112">
    <property type="entry name" value="Protein kinase-like (PK-like)"/>
    <property type="match status" value="1"/>
</dbReference>
<evidence type="ECO:0000313" key="13">
    <source>
        <dbReference type="Proteomes" id="UP000449547"/>
    </source>
</evidence>
<protein>
    <recommendedName>
        <fullName evidence="1">non-specific serine/threonine protein kinase</fullName>
        <ecNumber evidence="1">2.7.11.1</ecNumber>
    </recommendedName>
</protein>
<accession>A0A642ULY3</accession>
<organism evidence="12 13">
    <name type="scientific">Diutina rugosa</name>
    <name type="common">Yeast</name>
    <name type="synonym">Candida rugosa</name>
    <dbReference type="NCBI Taxonomy" id="5481"/>
    <lineage>
        <taxon>Eukaryota</taxon>
        <taxon>Fungi</taxon>
        <taxon>Dikarya</taxon>
        <taxon>Ascomycota</taxon>
        <taxon>Saccharomycotina</taxon>
        <taxon>Pichiomycetes</taxon>
        <taxon>Debaryomycetaceae</taxon>
        <taxon>Diutina</taxon>
    </lineage>
</organism>
<dbReference type="Proteomes" id="UP000449547">
    <property type="component" value="Unassembled WGS sequence"/>
</dbReference>
<dbReference type="PROSITE" id="PS00107">
    <property type="entry name" value="PROTEIN_KINASE_ATP"/>
    <property type="match status" value="1"/>
</dbReference>
<feature type="region of interest" description="Disordered" evidence="10">
    <location>
        <begin position="708"/>
        <end position="731"/>
    </location>
</feature>
<feature type="compositionally biased region" description="Basic and acidic residues" evidence="10">
    <location>
        <begin position="371"/>
        <end position="408"/>
    </location>
</feature>
<evidence type="ECO:0000256" key="10">
    <source>
        <dbReference type="SAM" id="MobiDB-lite"/>
    </source>
</evidence>
<dbReference type="GeneID" id="54782973"/>
<dbReference type="AlphaFoldDB" id="A0A642ULY3"/>
<evidence type="ECO:0000256" key="8">
    <source>
        <dbReference type="ARBA" id="ARBA00048679"/>
    </source>
</evidence>
<evidence type="ECO:0000256" key="1">
    <source>
        <dbReference type="ARBA" id="ARBA00012513"/>
    </source>
</evidence>
<feature type="compositionally biased region" description="Polar residues" evidence="10">
    <location>
        <begin position="418"/>
        <end position="427"/>
    </location>
</feature>
<evidence type="ECO:0000256" key="2">
    <source>
        <dbReference type="ARBA" id="ARBA00022527"/>
    </source>
</evidence>
<evidence type="ECO:0000256" key="9">
    <source>
        <dbReference type="PROSITE-ProRule" id="PRU10141"/>
    </source>
</evidence>
<dbReference type="InterPro" id="IPR017441">
    <property type="entry name" value="Protein_kinase_ATP_BS"/>
</dbReference>
<dbReference type="Gene3D" id="1.10.510.10">
    <property type="entry name" value="Transferase(Phosphotransferase) domain 1"/>
    <property type="match status" value="1"/>
</dbReference>
<feature type="compositionally biased region" description="Low complexity" evidence="10">
    <location>
        <begin position="47"/>
        <end position="60"/>
    </location>
</feature>
<keyword evidence="3" id="KW-0808">Transferase</keyword>
<dbReference type="Pfam" id="PF00069">
    <property type="entry name" value="Pkinase"/>
    <property type="match status" value="1"/>
</dbReference>
<dbReference type="RefSeq" id="XP_034010814.1">
    <property type="nucleotide sequence ID" value="XM_034157183.1"/>
</dbReference>
<feature type="domain" description="Protein kinase" evidence="11">
    <location>
        <begin position="479"/>
        <end position="775"/>
    </location>
</feature>
<dbReference type="GO" id="GO:0030447">
    <property type="term" value="P:filamentous growth"/>
    <property type="evidence" value="ECO:0007669"/>
    <property type="project" value="UniProtKB-ARBA"/>
</dbReference>
<keyword evidence="5" id="KW-0418">Kinase</keyword>
<feature type="compositionally biased region" description="Polar residues" evidence="10">
    <location>
        <begin position="184"/>
        <end position="201"/>
    </location>
</feature>
<keyword evidence="6 9" id="KW-0067">ATP-binding</keyword>
<dbReference type="GO" id="GO:0005524">
    <property type="term" value="F:ATP binding"/>
    <property type="evidence" value="ECO:0007669"/>
    <property type="project" value="UniProtKB-UniRule"/>
</dbReference>
<keyword evidence="4 9" id="KW-0547">Nucleotide-binding</keyword>
<name>A0A642ULY3_DIURU</name>
<evidence type="ECO:0000313" key="12">
    <source>
        <dbReference type="EMBL" id="KAA8899300.1"/>
    </source>
</evidence>
<dbReference type="InterPro" id="IPR000719">
    <property type="entry name" value="Prot_kinase_dom"/>
</dbReference>
<sequence>MPLRFFSTDKRGGLFKRKDLSGFIPESVVRSDIERHGYQLVGGQSTSSSSAAPDHSIPASSAPPPPPHNNSHQRRLSSSSYGADDDSGDDYSRDGSYKRHSNDYSKDYSKDYTNDYSKDYTQEYSHENSGFSFDDSWASRPDGASGASGDDRSSVHRRRRSASASSSTSSHFSFNRIAPRNKSSKSVVSGSTQADHSSVASNPYEYKTTIADSLAHRESRSASGGVSGGDQRTTSGGAGRRKRWSTTSSASNSSFHSTNSRHPSPTIAEFARQNVSPASQTAAAATKIRVKPPQAKRSMDFPQPPSPLSPTEHSFGPVRPSRSPSSYKSNGKTPLAQQQATDQTTSNNNSAEGSMTKSSSASVPYNGRLAPKVDRSERSDRERSERSDRNDRSHDRSDRDRDRSERSSWHKQPPAHSRNYSSGTIHSVHSPALTDVPPVPLTDSSSSSGSSLGLRRFLKKFRSTKDGSEASSALLKKYSHPGRLLGTGASGSVSLVTSRHDNVVYAVKKFRPRQAPQESVQDYRTKVEVEFKIGQQLTHENVIHTIELITDMPTRKMISANPTSEPDYYIVMEYCAYDFFTLVMSGLMTEPEVACYFKQLVLGVQFLHSIGLAHRDLKLDNCVVNQYGQLKIIDFGSAVWFRGTQSQVQYAKGIVGSDPYLAPEVFEYVDVGYDPRLADVWSVAIIYCCMVLRRFPWKIPKQSDTSYRSFSQGHTPGDAPSSDSDSDYSGGDNPYGAQRLLRLLPQEMRRLVKKMLTIDPERRYLISDVADYPELAKIDHCHNLNAREYFIPNNHRHHLIAEDDVKKG</sequence>
<evidence type="ECO:0000256" key="7">
    <source>
        <dbReference type="ARBA" id="ARBA00047899"/>
    </source>
</evidence>
<dbReference type="EC" id="2.7.11.1" evidence="1"/>
<feature type="compositionally biased region" description="Low complexity" evidence="10">
    <location>
        <begin position="138"/>
        <end position="148"/>
    </location>
</feature>
<dbReference type="OMA" id="QMSSMYQ"/>
<feature type="compositionally biased region" description="Polar residues" evidence="10">
    <location>
        <begin position="322"/>
        <end position="363"/>
    </location>
</feature>
<dbReference type="GO" id="GO:0005829">
    <property type="term" value="C:cytosol"/>
    <property type="evidence" value="ECO:0007669"/>
    <property type="project" value="TreeGrafter"/>
</dbReference>
<dbReference type="OrthoDB" id="6513151at2759"/>
<comment type="catalytic activity">
    <reaction evidence="7">
        <text>L-threonyl-[protein] + ATP = O-phospho-L-threonyl-[protein] + ADP + H(+)</text>
        <dbReference type="Rhea" id="RHEA:46608"/>
        <dbReference type="Rhea" id="RHEA-COMP:11060"/>
        <dbReference type="Rhea" id="RHEA-COMP:11605"/>
        <dbReference type="ChEBI" id="CHEBI:15378"/>
        <dbReference type="ChEBI" id="CHEBI:30013"/>
        <dbReference type="ChEBI" id="CHEBI:30616"/>
        <dbReference type="ChEBI" id="CHEBI:61977"/>
        <dbReference type="ChEBI" id="CHEBI:456216"/>
        <dbReference type="EC" id="2.7.11.1"/>
    </reaction>
</comment>
<gene>
    <name evidence="12" type="ORF">DIURU_004322</name>
</gene>
<dbReference type="PANTHER" id="PTHR24343">
    <property type="entry name" value="SERINE/THREONINE KINASE"/>
    <property type="match status" value="1"/>
</dbReference>
<feature type="compositionally biased region" description="Low complexity" evidence="10">
    <location>
        <begin position="162"/>
        <end position="174"/>
    </location>
</feature>
<dbReference type="EMBL" id="SWFT01000124">
    <property type="protein sequence ID" value="KAA8899300.1"/>
    <property type="molecule type" value="Genomic_DNA"/>
</dbReference>
<comment type="caution">
    <text evidence="12">The sequence shown here is derived from an EMBL/GenBank/DDBJ whole genome shotgun (WGS) entry which is preliminary data.</text>
</comment>
<feature type="compositionally biased region" description="Low complexity" evidence="10">
    <location>
        <begin position="245"/>
        <end position="260"/>
    </location>
</feature>
<feature type="binding site" evidence="9">
    <location>
        <position position="509"/>
    </location>
    <ligand>
        <name>ATP</name>
        <dbReference type="ChEBI" id="CHEBI:30616"/>
    </ligand>
</feature>
<evidence type="ECO:0000256" key="3">
    <source>
        <dbReference type="ARBA" id="ARBA00022679"/>
    </source>
</evidence>
<keyword evidence="2" id="KW-0723">Serine/threonine-protein kinase</keyword>
<proteinExistence type="predicted"/>
<dbReference type="InterPro" id="IPR008271">
    <property type="entry name" value="Ser/Thr_kinase_AS"/>
</dbReference>
<dbReference type="PROSITE" id="PS50011">
    <property type="entry name" value="PROTEIN_KINASE_DOM"/>
    <property type="match status" value="1"/>
</dbReference>
<feature type="compositionally biased region" description="Low complexity" evidence="10">
    <location>
        <begin position="716"/>
        <end position="731"/>
    </location>
</feature>
<feature type="region of interest" description="Disordered" evidence="10">
    <location>
        <begin position="31"/>
        <end position="452"/>
    </location>
</feature>
<evidence type="ECO:0000256" key="5">
    <source>
        <dbReference type="ARBA" id="ARBA00022777"/>
    </source>
</evidence>
<evidence type="ECO:0000259" key="11">
    <source>
        <dbReference type="PROSITE" id="PS50011"/>
    </source>
</evidence>
<comment type="catalytic activity">
    <reaction evidence="8">
        <text>L-seryl-[protein] + ATP = O-phospho-L-seryl-[protein] + ADP + H(+)</text>
        <dbReference type="Rhea" id="RHEA:17989"/>
        <dbReference type="Rhea" id="RHEA-COMP:9863"/>
        <dbReference type="Rhea" id="RHEA-COMP:11604"/>
        <dbReference type="ChEBI" id="CHEBI:15378"/>
        <dbReference type="ChEBI" id="CHEBI:29999"/>
        <dbReference type="ChEBI" id="CHEBI:30616"/>
        <dbReference type="ChEBI" id="CHEBI:83421"/>
        <dbReference type="ChEBI" id="CHEBI:456216"/>
        <dbReference type="EC" id="2.7.11.1"/>
    </reaction>
</comment>
<feature type="compositionally biased region" description="Polar residues" evidence="10">
    <location>
        <begin position="273"/>
        <end position="283"/>
    </location>
</feature>
<dbReference type="PROSITE" id="PS00108">
    <property type="entry name" value="PROTEIN_KINASE_ST"/>
    <property type="match status" value="1"/>
</dbReference>
<evidence type="ECO:0000256" key="6">
    <source>
        <dbReference type="ARBA" id="ARBA00022840"/>
    </source>
</evidence>
<evidence type="ECO:0000256" key="4">
    <source>
        <dbReference type="ARBA" id="ARBA00022741"/>
    </source>
</evidence>
<dbReference type="VEuPathDB" id="FungiDB:DIURU_004322"/>
<dbReference type="SMART" id="SM00220">
    <property type="entry name" value="S_TKc"/>
    <property type="match status" value="1"/>
</dbReference>
<feature type="compositionally biased region" description="Basic and acidic residues" evidence="10">
    <location>
        <begin position="90"/>
        <end position="126"/>
    </location>
</feature>